<evidence type="ECO:0000256" key="3">
    <source>
        <dbReference type="ARBA" id="ARBA00023239"/>
    </source>
</evidence>
<evidence type="ECO:0000256" key="6">
    <source>
        <dbReference type="ARBA" id="ARBA00035169"/>
    </source>
</evidence>
<accession>A0A7I9V074</accession>
<reference evidence="10" key="1">
    <citation type="submission" date="2019-06" db="EMBL/GenBank/DDBJ databases">
        <title>Gordonia isolated from sludge of a wastewater treatment plant.</title>
        <authorList>
            <person name="Tamura T."/>
            <person name="Aoyama K."/>
            <person name="Kang Y."/>
            <person name="Saito S."/>
            <person name="Akiyama N."/>
            <person name="Yazawa K."/>
            <person name="Gonoi T."/>
            <person name="Mikami Y."/>
        </authorList>
    </citation>
    <scope>NUCLEOTIDE SEQUENCE [LARGE SCALE GENOMIC DNA]</scope>
    <source>
        <strain evidence="10">NBRC 107697</strain>
    </source>
</reference>
<keyword evidence="10" id="KW-1185">Reference proteome</keyword>
<organism evidence="9 10">
    <name type="scientific">Gordonia crocea</name>
    <dbReference type="NCBI Taxonomy" id="589162"/>
    <lineage>
        <taxon>Bacteria</taxon>
        <taxon>Bacillati</taxon>
        <taxon>Actinomycetota</taxon>
        <taxon>Actinomycetes</taxon>
        <taxon>Mycobacteriales</taxon>
        <taxon>Gordoniaceae</taxon>
        <taxon>Gordonia</taxon>
    </lineage>
</organism>
<evidence type="ECO:0000256" key="7">
    <source>
        <dbReference type="ARBA" id="ARBA00035448"/>
    </source>
</evidence>
<dbReference type="Gene3D" id="3.10.129.30">
    <property type="entry name" value="Rv0098, thioesterase-like hot dog domain"/>
    <property type="match status" value="1"/>
</dbReference>
<evidence type="ECO:0000313" key="9">
    <source>
        <dbReference type="EMBL" id="GED98582.1"/>
    </source>
</evidence>
<dbReference type="EMBL" id="BJOU01000002">
    <property type="protein sequence ID" value="GED98582.1"/>
    <property type="molecule type" value="Genomic_DNA"/>
</dbReference>
<sequence length="182" mass="19878">MESTDTSATPIVVEPGLLAQAMRPYSSKKAVYLRSATVAAENRGVIASGNFSIEESCYIDDTGHFNAAEFVISYNQLAYVALAHVVRDSLLPEFAGWTMADYWRRQLPNVLITELSSRYRRPINPRGFSGELRILAAEWAGRSRPYLRLDTTVAFRDDGGGSASGAVVLAVTDPPTMDRGDG</sequence>
<dbReference type="Pfam" id="PF10862">
    <property type="entry name" value="FcoT"/>
    <property type="match status" value="1"/>
</dbReference>
<evidence type="ECO:0000313" key="10">
    <source>
        <dbReference type="Proteomes" id="UP000444980"/>
    </source>
</evidence>
<keyword evidence="3" id="KW-0456">Lyase</keyword>
<dbReference type="RefSeq" id="WP_228460866.1">
    <property type="nucleotide sequence ID" value="NZ_BJOU01000002.1"/>
</dbReference>
<evidence type="ECO:0000256" key="5">
    <source>
        <dbReference type="ARBA" id="ARBA00035127"/>
    </source>
</evidence>
<dbReference type="GO" id="GO:0006631">
    <property type="term" value="P:fatty acid metabolic process"/>
    <property type="evidence" value="ECO:0007669"/>
    <property type="project" value="UniProtKB-KW"/>
</dbReference>
<comment type="similarity">
    <text evidence="4">Belongs to the FcoT family.</text>
</comment>
<gene>
    <name evidence="9" type="ORF">nbrc107697_26210</name>
</gene>
<protein>
    <recommendedName>
        <fullName evidence="6">(2E)-enoyl-[ACP] glycyltransferase</fullName>
        <ecNumber evidence="5">4.3.2.11</ecNumber>
    </recommendedName>
    <alternativeName>
        <fullName evidence="7">(2E)-unsaturated fatty acyl-[ACP] glycyltransferase</fullName>
    </alternativeName>
</protein>
<evidence type="ECO:0000256" key="1">
    <source>
        <dbReference type="ARBA" id="ARBA00022832"/>
    </source>
</evidence>
<proteinExistence type="inferred from homology"/>
<dbReference type="InterPro" id="IPR022598">
    <property type="entry name" value="FcoT_ThioEstase"/>
</dbReference>
<dbReference type="EC" id="4.3.2.11" evidence="5"/>
<dbReference type="InterPro" id="IPR043064">
    <property type="entry name" value="FcoT_ThioEstase_Rv0098-like_sf"/>
</dbReference>
<evidence type="ECO:0000256" key="8">
    <source>
        <dbReference type="ARBA" id="ARBA00048742"/>
    </source>
</evidence>
<dbReference type="Proteomes" id="UP000444980">
    <property type="component" value="Unassembled WGS sequence"/>
</dbReference>
<keyword evidence="2" id="KW-0443">Lipid metabolism</keyword>
<evidence type="ECO:0000256" key="2">
    <source>
        <dbReference type="ARBA" id="ARBA00023098"/>
    </source>
</evidence>
<dbReference type="AlphaFoldDB" id="A0A7I9V074"/>
<comment type="caution">
    <text evidence="9">The sequence shown here is derived from an EMBL/GenBank/DDBJ whole genome shotgun (WGS) entry which is preliminary data.</text>
</comment>
<dbReference type="GO" id="GO:0016829">
    <property type="term" value="F:lyase activity"/>
    <property type="evidence" value="ECO:0007669"/>
    <property type="project" value="UniProtKB-KW"/>
</dbReference>
<evidence type="ECO:0000256" key="4">
    <source>
        <dbReference type="ARBA" id="ARBA00035117"/>
    </source>
</evidence>
<keyword evidence="1" id="KW-0276">Fatty acid metabolism</keyword>
<comment type="catalytic activity">
    <reaction evidence="8">
        <text>a (3R)-3-[(carboxymethyl)amino]fatty acid + holo-[ACP] + H(+) = a (2E)-enoyl-[ACP] + glycine + H2O</text>
        <dbReference type="Rhea" id="RHEA:74923"/>
        <dbReference type="Rhea" id="RHEA-COMP:9685"/>
        <dbReference type="Rhea" id="RHEA-COMP:9925"/>
        <dbReference type="ChEBI" id="CHEBI:15377"/>
        <dbReference type="ChEBI" id="CHEBI:15378"/>
        <dbReference type="ChEBI" id="CHEBI:57305"/>
        <dbReference type="ChEBI" id="CHEBI:64479"/>
        <dbReference type="ChEBI" id="CHEBI:78784"/>
        <dbReference type="ChEBI" id="CHEBI:193080"/>
        <dbReference type="EC" id="4.3.2.11"/>
    </reaction>
    <physiologicalReaction direction="right-to-left" evidence="8">
        <dbReference type="Rhea" id="RHEA:74925"/>
    </physiologicalReaction>
</comment>
<name>A0A7I9V074_9ACTN</name>